<dbReference type="AlphaFoldDB" id="W4JRZ9"/>
<feature type="coiled-coil region" evidence="1">
    <location>
        <begin position="122"/>
        <end position="170"/>
    </location>
</feature>
<evidence type="ECO:0000313" key="2">
    <source>
        <dbReference type="EMBL" id="ETW76327.1"/>
    </source>
</evidence>
<dbReference type="EMBL" id="KI925464">
    <property type="protein sequence ID" value="ETW76327.1"/>
    <property type="molecule type" value="Genomic_DNA"/>
</dbReference>
<dbReference type="InParanoid" id="W4JRZ9"/>
<name>W4JRZ9_HETIT</name>
<protein>
    <submittedName>
        <fullName evidence="2">Uncharacterized protein</fullName>
    </submittedName>
</protein>
<proteinExistence type="predicted"/>
<dbReference type="InterPro" id="IPR027267">
    <property type="entry name" value="AH/BAR_dom_sf"/>
</dbReference>
<evidence type="ECO:0000313" key="3">
    <source>
        <dbReference type="Proteomes" id="UP000030671"/>
    </source>
</evidence>
<accession>W4JRZ9</accession>
<evidence type="ECO:0000256" key="1">
    <source>
        <dbReference type="SAM" id="Coils"/>
    </source>
</evidence>
<keyword evidence="1" id="KW-0175">Coiled coil</keyword>
<dbReference type="OrthoDB" id="9049620at2759"/>
<gene>
    <name evidence="2" type="ORF">HETIRDRAFT_328172</name>
</gene>
<dbReference type="GeneID" id="20671397"/>
<dbReference type="HOGENOM" id="CLU_050879_0_0_1"/>
<dbReference type="RefSeq" id="XP_009551249.1">
    <property type="nucleotide sequence ID" value="XM_009552954.1"/>
</dbReference>
<dbReference type="Gene3D" id="1.20.1170.10">
    <property type="match status" value="1"/>
</dbReference>
<sequence length="348" mass="38119">MGDPEPDTNALIHDMEKISEMARYFSTYIPHLKDDLVHSVRDPCDRAIATVVELGDAARNLALIPASSVSSQRSAVLSARKVAAQAHEQFEAVHQLARSALEQANGTAVEVAYWSSRAMTCRRQVDDRTSLLQQEIQRAEEQVRASQQTVDVARRDVEQADSARSRARREMEGMQVAAVARHFLTFGLGTFLDLGDIFRRMRRLDELIDTASRNRDDAHRQLGNAKEQLSDHQGSIQRFNALQGQLSELGPQLEGARQALERDRQHMAEVVNTAFDVSVFLGGIAAQTAPWDAIHSASGFVTAITRLQGLVEANASLTSIFVTDAALLDSSLRLIASADAGAMVSGLC</sequence>
<organism evidence="2 3">
    <name type="scientific">Heterobasidion irregulare (strain TC 32-1)</name>
    <dbReference type="NCBI Taxonomy" id="747525"/>
    <lineage>
        <taxon>Eukaryota</taxon>
        <taxon>Fungi</taxon>
        <taxon>Dikarya</taxon>
        <taxon>Basidiomycota</taxon>
        <taxon>Agaricomycotina</taxon>
        <taxon>Agaricomycetes</taxon>
        <taxon>Russulales</taxon>
        <taxon>Bondarzewiaceae</taxon>
        <taxon>Heterobasidion</taxon>
        <taxon>Heterobasidion annosum species complex</taxon>
    </lineage>
</organism>
<keyword evidence="3" id="KW-1185">Reference proteome</keyword>
<feature type="coiled-coil region" evidence="1">
    <location>
        <begin position="201"/>
        <end position="228"/>
    </location>
</feature>
<dbReference type="KEGG" id="hir:HETIRDRAFT_328172"/>
<reference evidence="2 3" key="1">
    <citation type="journal article" date="2012" name="New Phytol.">
        <title>Insight into trade-off between wood decay and parasitism from the genome of a fungal forest pathogen.</title>
        <authorList>
            <person name="Olson A."/>
            <person name="Aerts A."/>
            <person name="Asiegbu F."/>
            <person name="Belbahri L."/>
            <person name="Bouzid O."/>
            <person name="Broberg A."/>
            <person name="Canback B."/>
            <person name="Coutinho P.M."/>
            <person name="Cullen D."/>
            <person name="Dalman K."/>
            <person name="Deflorio G."/>
            <person name="van Diepen L.T."/>
            <person name="Dunand C."/>
            <person name="Duplessis S."/>
            <person name="Durling M."/>
            <person name="Gonthier P."/>
            <person name="Grimwood J."/>
            <person name="Fossdal C.G."/>
            <person name="Hansson D."/>
            <person name="Henrissat B."/>
            <person name="Hietala A."/>
            <person name="Himmelstrand K."/>
            <person name="Hoffmeister D."/>
            <person name="Hogberg N."/>
            <person name="James T.Y."/>
            <person name="Karlsson M."/>
            <person name="Kohler A."/>
            <person name="Kues U."/>
            <person name="Lee Y.H."/>
            <person name="Lin Y.C."/>
            <person name="Lind M."/>
            <person name="Lindquist E."/>
            <person name="Lombard V."/>
            <person name="Lucas S."/>
            <person name="Lunden K."/>
            <person name="Morin E."/>
            <person name="Murat C."/>
            <person name="Park J."/>
            <person name="Raffaello T."/>
            <person name="Rouze P."/>
            <person name="Salamov A."/>
            <person name="Schmutz J."/>
            <person name="Solheim H."/>
            <person name="Stahlberg J."/>
            <person name="Velez H."/>
            <person name="de Vries R.P."/>
            <person name="Wiebenga A."/>
            <person name="Woodward S."/>
            <person name="Yakovlev I."/>
            <person name="Garbelotto M."/>
            <person name="Martin F."/>
            <person name="Grigoriev I.V."/>
            <person name="Stenlid J."/>
        </authorList>
    </citation>
    <scope>NUCLEOTIDE SEQUENCE [LARGE SCALE GENOMIC DNA]</scope>
    <source>
        <strain evidence="2 3">TC 32-1</strain>
    </source>
</reference>
<dbReference type="Proteomes" id="UP000030671">
    <property type="component" value="Unassembled WGS sequence"/>
</dbReference>
<dbReference type="SUPFAM" id="SSF103657">
    <property type="entry name" value="BAR/IMD domain-like"/>
    <property type="match status" value="1"/>
</dbReference>